<keyword evidence="6" id="KW-0653">Protein transport</keyword>
<feature type="transmembrane region" description="Helical" evidence="10">
    <location>
        <begin position="594"/>
        <end position="617"/>
    </location>
</feature>
<evidence type="ECO:0000313" key="12">
    <source>
        <dbReference type="Proteomes" id="UP000053477"/>
    </source>
</evidence>
<feature type="transmembrane region" description="Helical" evidence="10">
    <location>
        <begin position="660"/>
        <end position="682"/>
    </location>
</feature>
<dbReference type="InterPro" id="IPR004813">
    <property type="entry name" value="OPT"/>
</dbReference>
<dbReference type="OrthoDB" id="9986677at2759"/>
<feature type="transmembrane region" description="Helical" evidence="10">
    <location>
        <begin position="510"/>
        <end position="530"/>
    </location>
</feature>
<evidence type="ECO:0000256" key="1">
    <source>
        <dbReference type="ARBA" id="ARBA00004141"/>
    </source>
</evidence>
<feature type="region of interest" description="Disordered" evidence="9">
    <location>
        <begin position="52"/>
        <end position="75"/>
    </location>
</feature>
<feature type="transmembrane region" description="Helical" evidence="10">
    <location>
        <begin position="141"/>
        <end position="160"/>
    </location>
</feature>
<evidence type="ECO:0000313" key="11">
    <source>
        <dbReference type="EMBL" id="KLO20441.1"/>
    </source>
</evidence>
<feature type="transmembrane region" description="Helical" evidence="10">
    <location>
        <begin position="483"/>
        <end position="504"/>
    </location>
</feature>
<feature type="transmembrane region" description="Helical" evidence="10">
    <location>
        <begin position="359"/>
        <end position="379"/>
    </location>
</feature>
<dbReference type="NCBIfam" id="TIGR00728">
    <property type="entry name" value="OPT_sfam"/>
    <property type="match status" value="1"/>
</dbReference>
<evidence type="ECO:0000256" key="5">
    <source>
        <dbReference type="ARBA" id="ARBA00022856"/>
    </source>
</evidence>
<protein>
    <submittedName>
        <fullName evidence="11">Glutathione transporter</fullName>
    </submittedName>
</protein>
<feature type="transmembrane region" description="Helical" evidence="10">
    <location>
        <begin position="424"/>
        <end position="452"/>
    </location>
</feature>
<keyword evidence="5" id="KW-0571">Peptide transport</keyword>
<reference evidence="11 12" key="1">
    <citation type="submission" date="2015-04" db="EMBL/GenBank/DDBJ databases">
        <title>Complete genome sequence of Schizopora paradoxa KUC8140, a cosmopolitan wood degrader in East Asia.</title>
        <authorList>
            <consortium name="DOE Joint Genome Institute"/>
            <person name="Min B."/>
            <person name="Park H."/>
            <person name="Jang Y."/>
            <person name="Kim J.-J."/>
            <person name="Kim K.H."/>
            <person name="Pangilinan J."/>
            <person name="Lipzen A."/>
            <person name="Riley R."/>
            <person name="Grigoriev I.V."/>
            <person name="Spatafora J.W."/>
            <person name="Choi I.-G."/>
        </authorList>
    </citation>
    <scope>NUCLEOTIDE SEQUENCE [LARGE SCALE GENOMIC DNA]</scope>
    <source>
        <strain evidence="11 12">KUC8140</strain>
    </source>
</reference>
<dbReference type="GO" id="GO:0015031">
    <property type="term" value="P:protein transport"/>
    <property type="evidence" value="ECO:0007669"/>
    <property type="project" value="UniProtKB-KW"/>
</dbReference>
<dbReference type="GO" id="GO:0035673">
    <property type="term" value="F:oligopeptide transmembrane transporter activity"/>
    <property type="evidence" value="ECO:0007669"/>
    <property type="project" value="InterPro"/>
</dbReference>
<dbReference type="FunCoup" id="A0A0H2STK3">
    <property type="interactions" value="69"/>
</dbReference>
<dbReference type="Pfam" id="PF03169">
    <property type="entry name" value="OPT"/>
    <property type="match status" value="1"/>
</dbReference>
<dbReference type="PANTHER" id="PTHR22601">
    <property type="entry name" value="ISP4 LIKE PROTEIN"/>
    <property type="match status" value="1"/>
</dbReference>
<evidence type="ECO:0000256" key="2">
    <source>
        <dbReference type="ARBA" id="ARBA00008807"/>
    </source>
</evidence>
<evidence type="ECO:0000256" key="9">
    <source>
        <dbReference type="SAM" id="MobiDB-lite"/>
    </source>
</evidence>
<feature type="transmembrane region" description="Helical" evidence="10">
    <location>
        <begin position="537"/>
        <end position="558"/>
    </location>
</feature>
<keyword evidence="8 10" id="KW-0472">Membrane</keyword>
<feature type="transmembrane region" description="Helical" evidence="10">
    <location>
        <begin position="739"/>
        <end position="761"/>
    </location>
</feature>
<feature type="transmembrane region" description="Helical" evidence="10">
    <location>
        <begin position="117"/>
        <end position="135"/>
    </location>
</feature>
<feature type="transmembrane region" description="Helical" evidence="10">
    <location>
        <begin position="326"/>
        <end position="347"/>
    </location>
</feature>
<keyword evidence="4 10" id="KW-0812">Transmembrane</keyword>
<name>A0A0H2STK3_9AGAM</name>
<evidence type="ECO:0000256" key="8">
    <source>
        <dbReference type="ARBA" id="ARBA00023136"/>
    </source>
</evidence>
<feature type="compositionally biased region" description="Polar residues" evidence="9">
    <location>
        <begin position="64"/>
        <end position="74"/>
    </location>
</feature>
<dbReference type="EMBL" id="KQ085882">
    <property type="protein sequence ID" value="KLO20441.1"/>
    <property type="molecule type" value="Genomic_DNA"/>
</dbReference>
<organism evidence="11 12">
    <name type="scientific">Schizopora paradoxa</name>
    <dbReference type="NCBI Taxonomy" id="27342"/>
    <lineage>
        <taxon>Eukaryota</taxon>
        <taxon>Fungi</taxon>
        <taxon>Dikarya</taxon>
        <taxon>Basidiomycota</taxon>
        <taxon>Agaricomycotina</taxon>
        <taxon>Agaricomycetes</taxon>
        <taxon>Hymenochaetales</taxon>
        <taxon>Schizoporaceae</taxon>
        <taxon>Schizopora</taxon>
    </lineage>
</organism>
<keyword evidence="12" id="KW-1185">Reference proteome</keyword>
<accession>A0A0H2STK3</accession>
<gene>
    <name evidence="11" type="ORF">SCHPADRAFT_912057</name>
</gene>
<proteinExistence type="inferred from homology"/>
<keyword evidence="7 10" id="KW-1133">Transmembrane helix</keyword>
<sequence>MPTLRMRYRSEPDVPEDTAVALLHLNDPNWDMASVETSSLMTRESVDYDHKDPKRFGSSLDMGRSTTEYDTESQTDSRLHFRSTEAIGYEEDSPYAEVRAAVANTDDPTMPVNTFRMWFLGCIFVILIAGMNMFFSMRYPSVFVAGLVAQLIALPCGKFLEHVLPRTRFNTFGYVWSFNPGPFNVKEHTVITVMANVVANGVYAIEVVSSQRLFFDANWGFGYAIMLCLSSQIIGFAFAGCVRQFLVWPAAMIYPGALVNTALFSALHKNYGRKEKNHTSRERFFVIALICSFVWYWFPGYLFTALSVFNWVCWIAPNNIVVNQLFGYSSGLGMGFFTFDWAMISYVGSPLVIPWWAQVNTFVAFVFMFWILSPILYYTNTFYSKFLPMSTSTPFDNTGNPYDPSLVIINGTFNEEAYKAYSPVYISVTFVVDFMAAFAGITAVLVHTWLWYRKDIMLQLRRSLRENKDVHSRLMTVYPEVPHWWYALVGILAFILGVVVIEVYDTKMPIWALVFSLVIAFAFLVPIGMIRAITNQTIALQILAELIVGYILPGHPVAMMIFKSFTYVGMAQGLSFLADLKLGHYMKIPPRTMFLAQVVATILACFVVVGVQSWMFANIPDLCDPKQKDHFICPGQKTFATSAIIWGGIGPKRLFSHGGLYYPAVYFFLIGAILPIPCYFLARRYPLSMWRFVNVPAAFAGIAQIPPATGINYSSWFMFGAFFQFFMRRYHFRWWTRYNYILSAALDSGLAIALIVIYFTVQFPKGGFNLNWWGNTVWLNTADSFGLPFYTLAPNQTFGPTTWS</sequence>
<dbReference type="InParanoid" id="A0A0H2STK3"/>
<comment type="similarity">
    <text evidence="2">Belongs to the oligopeptide OPT transporter family.</text>
</comment>
<keyword evidence="3" id="KW-0813">Transport</keyword>
<dbReference type="NCBIfam" id="TIGR00727">
    <property type="entry name" value="ISP4_OPT"/>
    <property type="match status" value="1"/>
</dbReference>
<comment type="subcellular location">
    <subcellularLocation>
        <location evidence="1">Membrane</location>
        <topology evidence="1">Multi-pass membrane protein</topology>
    </subcellularLocation>
</comment>
<evidence type="ECO:0000256" key="7">
    <source>
        <dbReference type="ARBA" id="ARBA00022989"/>
    </source>
</evidence>
<feature type="transmembrane region" description="Helical" evidence="10">
    <location>
        <begin position="220"/>
        <end position="239"/>
    </location>
</feature>
<feature type="transmembrane region" description="Helical" evidence="10">
    <location>
        <begin position="245"/>
        <end position="264"/>
    </location>
</feature>
<dbReference type="Proteomes" id="UP000053477">
    <property type="component" value="Unassembled WGS sequence"/>
</dbReference>
<evidence type="ECO:0000256" key="4">
    <source>
        <dbReference type="ARBA" id="ARBA00022692"/>
    </source>
</evidence>
<evidence type="ECO:0000256" key="3">
    <source>
        <dbReference type="ARBA" id="ARBA00022448"/>
    </source>
</evidence>
<dbReference type="InterPro" id="IPR004648">
    <property type="entry name" value="Oligpept_transpt"/>
</dbReference>
<evidence type="ECO:0000256" key="6">
    <source>
        <dbReference type="ARBA" id="ARBA00022927"/>
    </source>
</evidence>
<dbReference type="GO" id="GO:0016020">
    <property type="term" value="C:membrane"/>
    <property type="evidence" value="ECO:0007669"/>
    <property type="project" value="UniProtKB-SubCell"/>
</dbReference>
<feature type="transmembrane region" description="Helical" evidence="10">
    <location>
        <begin position="284"/>
        <end position="306"/>
    </location>
</feature>
<evidence type="ECO:0000256" key="10">
    <source>
        <dbReference type="SAM" id="Phobius"/>
    </source>
</evidence>
<dbReference type="AlphaFoldDB" id="A0A0H2STK3"/>